<dbReference type="GO" id="GO:0046872">
    <property type="term" value="F:metal ion binding"/>
    <property type="evidence" value="ECO:0007669"/>
    <property type="project" value="InterPro"/>
</dbReference>
<dbReference type="OrthoDB" id="667084at2"/>
<sequence length="184" mass="20195">MKHIFIFFTCLLSLQFTATQAQVKKAALQASGLTCAMCSNATLKSLQTLPFVDKIETDLNTTTFNIYFKKNAAVNVDALKEKVEDAGFSVAKLVLTADFHQTSIKKDAHIDYNGLVLHFVGVKDQVLNGEQQITVVDKNFVPNKTFKKYAAMTDMTCIQTGHMGTCCNTAATSIAGSRVYHVTI</sequence>
<dbReference type="KEGG" id="cbae:COR50_21885"/>
<evidence type="ECO:0000313" key="3">
    <source>
        <dbReference type="EMBL" id="ATL49612.1"/>
    </source>
</evidence>
<dbReference type="InterPro" id="IPR036163">
    <property type="entry name" value="HMA_dom_sf"/>
</dbReference>
<dbReference type="Gene3D" id="3.30.70.100">
    <property type="match status" value="1"/>
</dbReference>
<dbReference type="CDD" id="cd00371">
    <property type="entry name" value="HMA"/>
    <property type="match status" value="1"/>
</dbReference>
<dbReference type="PROSITE" id="PS50846">
    <property type="entry name" value="HMA_2"/>
    <property type="match status" value="1"/>
</dbReference>
<accession>A0A291R0E6</accession>
<protein>
    <submittedName>
        <fullName evidence="3">Heavy metal transporter</fullName>
    </submittedName>
</protein>
<dbReference type="Proteomes" id="UP000220133">
    <property type="component" value="Chromosome"/>
</dbReference>
<dbReference type="EMBL" id="CP023777">
    <property type="protein sequence ID" value="ATL49612.1"/>
    <property type="molecule type" value="Genomic_DNA"/>
</dbReference>
<evidence type="ECO:0000259" key="2">
    <source>
        <dbReference type="PROSITE" id="PS50846"/>
    </source>
</evidence>
<keyword evidence="4" id="KW-1185">Reference proteome</keyword>
<feature type="chain" id="PRO_5013398849" evidence="1">
    <location>
        <begin position="22"/>
        <end position="184"/>
    </location>
</feature>
<name>A0A291R0E6_9BACT</name>
<organism evidence="3 4">
    <name type="scientific">Chitinophaga caeni</name>
    <dbReference type="NCBI Taxonomy" id="2029983"/>
    <lineage>
        <taxon>Bacteria</taxon>
        <taxon>Pseudomonadati</taxon>
        <taxon>Bacteroidota</taxon>
        <taxon>Chitinophagia</taxon>
        <taxon>Chitinophagales</taxon>
        <taxon>Chitinophagaceae</taxon>
        <taxon>Chitinophaga</taxon>
    </lineage>
</organism>
<dbReference type="Pfam" id="PF00403">
    <property type="entry name" value="HMA"/>
    <property type="match status" value="1"/>
</dbReference>
<dbReference type="RefSeq" id="WP_098195979.1">
    <property type="nucleotide sequence ID" value="NZ_CP023777.1"/>
</dbReference>
<feature type="domain" description="HMA" evidence="2">
    <location>
        <begin position="24"/>
        <end position="91"/>
    </location>
</feature>
<dbReference type="AlphaFoldDB" id="A0A291R0E6"/>
<feature type="signal peptide" evidence="1">
    <location>
        <begin position="1"/>
        <end position="21"/>
    </location>
</feature>
<gene>
    <name evidence="3" type="ORF">COR50_21885</name>
</gene>
<proteinExistence type="predicted"/>
<evidence type="ECO:0000313" key="4">
    <source>
        <dbReference type="Proteomes" id="UP000220133"/>
    </source>
</evidence>
<dbReference type="InterPro" id="IPR006121">
    <property type="entry name" value="HMA_dom"/>
</dbReference>
<dbReference type="SUPFAM" id="SSF55008">
    <property type="entry name" value="HMA, heavy metal-associated domain"/>
    <property type="match status" value="1"/>
</dbReference>
<evidence type="ECO:0000256" key="1">
    <source>
        <dbReference type="SAM" id="SignalP"/>
    </source>
</evidence>
<keyword evidence="1" id="KW-0732">Signal</keyword>
<reference evidence="3 4" key="1">
    <citation type="submission" date="2017-10" db="EMBL/GenBank/DDBJ databases">
        <title>Paenichitinophaga pekingensis gen. nov., sp. nov., isolated from activated sludge.</title>
        <authorList>
            <person name="Jin D."/>
            <person name="Kong X."/>
            <person name="Deng Y."/>
            <person name="Bai Z."/>
        </authorList>
    </citation>
    <scope>NUCLEOTIDE SEQUENCE [LARGE SCALE GENOMIC DNA]</scope>
    <source>
        <strain evidence="3 4">13</strain>
    </source>
</reference>